<evidence type="ECO:0000259" key="8">
    <source>
        <dbReference type="Pfam" id="PF10141"/>
    </source>
</evidence>
<dbReference type="Pfam" id="PF02272">
    <property type="entry name" value="DHHA1"/>
    <property type="match status" value="1"/>
</dbReference>
<comment type="similarity">
    <text evidence="1">Belongs to the RecJ family.</text>
</comment>
<protein>
    <recommendedName>
        <fullName evidence="2">Single-stranded-DNA-specific exonuclease RecJ</fullName>
    </recommendedName>
</protein>
<evidence type="ECO:0000256" key="2">
    <source>
        <dbReference type="ARBA" id="ARBA00019841"/>
    </source>
</evidence>
<dbReference type="AlphaFoldDB" id="A0A1E5LBP5"/>
<name>A0A1E5LBP5_9BACI</name>
<reference evidence="10 11" key="1">
    <citation type="submission" date="2016-08" db="EMBL/GenBank/DDBJ databases">
        <title>Genome of Bacillus solimangrovi GH2-4.</title>
        <authorList>
            <person name="Lim S."/>
            <person name="Kim B.-C."/>
        </authorList>
    </citation>
    <scope>NUCLEOTIDE SEQUENCE [LARGE SCALE GENOMIC DNA]</scope>
    <source>
        <strain evidence="10 11">GH2-4</strain>
    </source>
</reference>
<evidence type="ECO:0000313" key="11">
    <source>
        <dbReference type="Proteomes" id="UP000095209"/>
    </source>
</evidence>
<dbReference type="PANTHER" id="PTHR30255">
    <property type="entry name" value="SINGLE-STRANDED-DNA-SPECIFIC EXONUCLEASE RECJ"/>
    <property type="match status" value="1"/>
</dbReference>
<dbReference type="GO" id="GO:0003676">
    <property type="term" value="F:nucleic acid binding"/>
    <property type="evidence" value="ECO:0007669"/>
    <property type="project" value="InterPro"/>
</dbReference>
<dbReference type="Gene3D" id="3.10.310.30">
    <property type="match status" value="1"/>
</dbReference>
<dbReference type="Pfam" id="PF10141">
    <property type="entry name" value="ssDNA-exonuc_C"/>
    <property type="match status" value="1"/>
</dbReference>
<keyword evidence="3" id="KW-0540">Nuclease</keyword>
<sequence length="784" mass="88538">MLTAKTRWKKKSYSEALAQSIEAELHVSPLVAKLLATRGIETVEEAEQFIHVDSQTFYDPFLIESMDVAVERIHRAISNGEKILVFGDYDADGVTSTTIMIKALLELNANVDFYIPNRFTEGYGPNEPAFRKAKQDGVSLIVTVDTGISATHEAAVAKELGLDLIITDHHEPPAEMPQAYAIIHPRVGENHYPCGELAGAGVALKTAHALLGYLPEHLLVFAAIGTIADLVPLVDENRLIAVKGLRQISTTTNVGLRALLRQASLHDQPITEETVGFGLGPRINAVGRMSDATPAVHLFMTDDDEEATFLAKQVDKFNKERQQVVQVMTEEAVQEVEQLMEQEDPAVIVIAREGWNAGVIGIVASRLVDRFYRPTIVLSIDEEKGEAKGSARSITGFHMYDNLVQCSDLLVGFGGHPMAAGMTIRTEHIDEFHRRLNQFAKQILSDEDFTPIDYIDIVCNADDINLDVIEQFNKLAPFGMANPKPKVMLQDSNLKLIRRIGSDQNHLKVGIDSSNGTLDGIGFGLGYLYDEISPTSRISWYGELSINEWNGLRKPQIMIQDVEITDWQLFDLRGKKNIDKQLQSIPINKLMILTFRSKSIQRLKLNAFQESIIDLEIHKGKIDVTDKYVVLIDLPLRKEQLKTIFADGAPERIYAVLDHEDDHYFSMLPSRDHFKWYYGFLLKQQPFQLDKHAPLLAKRKGWPTDMIYFMSEVFFELNFARIENGLVYLMEKPTKKDIADSIKYQQKKEQMTLENDFVYSSYESLRKSFEEMCEVGLKLEEEVL</sequence>
<dbReference type="GO" id="GO:0006310">
    <property type="term" value="P:DNA recombination"/>
    <property type="evidence" value="ECO:0007669"/>
    <property type="project" value="InterPro"/>
</dbReference>
<dbReference type="PANTHER" id="PTHR30255:SF2">
    <property type="entry name" value="SINGLE-STRANDED-DNA-SPECIFIC EXONUCLEASE RECJ"/>
    <property type="match status" value="1"/>
</dbReference>
<dbReference type="NCBIfam" id="TIGR00644">
    <property type="entry name" value="recJ"/>
    <property type="match status" value="1"/>
</dbReference>
<dbReference type="Pfam" id="PF17768">
    <property type="entry name" value="RecJ_OB"/>
    <property type="match status" value="1"/>
</dbReference>
<keyword evidence="4" id="KW-0378">Hydrolase</keyword>
<accession>A0A1E5LBP5</accession>
<organism evidence="10 11">
    <name type="scientific">Bacillus solimangrovi</name>
    <dbReference type="NCBI Taxonomy" id="1305675"/>
    <lineage>
        <taxon>Bacteria</taxon>
        <taxon>Bacillati</taxon>
        <taxon>Bacillota</taxon>
        <taxon>Bacilli</taxon>
        <taxon>Bacillales</taxon>
        <taxon>Bacillaceae</taxon>
        <taxon>Bacillus</taxon>
    </lineage>
</organism>
<proteinExistence type="inferred from homology"/>
<dbReference type="EMBL" id="MJEH01000061">
    <property type="protein sequence ID" value="OEH91496.1"/>
    <property type="molecule type" value="Genomic_DNA"/>
</dbReference>
<dbReference type="Gene3D" id="3.90.1640.30">
    <property type="match status" value="1"/>
</dbReference>
<dbReference type="GO" id="GO:0006281">
    <property type="term" value="P:DNA repair"/>
    <property type="evidence" value="ECO:0007669"/>
    <property type="project" value="InterPro"/>
</dbReference>
<comment type="caution">
    <text evidence="10">The sequence shown here is derived from an EMBL/GenBank/DDBJ whole genome shotgun (WGS) entry which is preliminary data.</text>
</comment>
<evidence type="ECO:0000259" key="6">
    <source>
        <dbReference type="Pfam" id="PF01368"/>
    </source>
</evidence>
<dbReference type="GO" id="GO:0008409">
    <property type="term" value="F:5'-3' exonuclease activity"/>
    <property type="evidence" value="ECO:0007669"/>
    <property type="project" value="InterPro"/>
</dbReference>
<evidence type="ECO:0000256" key="4">
    <source>
        <dbReference type="ARBA" id="ARBA00022801"/>
    </source>
</evidence>
<dbReference type="InterPro" id="IPR041122">
    <property type="entry name" value="RecJ_OB"/>
</dbReference>
<dbReference type="Proteomes" id="UP000095209">
    <property type="component" value="Unassembled WGS sequence"/>
</dbReference>
<dbReference type="InterPro" id="IPR051673">
    <property type="entry name" value="SSDNA_exonuclease_RecJ"/>
</dbReference>
<dbReference type="InterPro" id="IPR003156">
    <property type="entry name" value="DHHA1_dom"/>
</dbReference>
<dbReference type="InterPro" id="IPR018779">
    <property type="entry name" value="RecJ_C"/>
</dbReference>
<feature type="domain" description="Single-stranded-DNA-specific exonuclease RecJ C-terminal" evidence="8">
    <location>
        <begin position="568"/>
        <end position="767"/>
    </location>
</feature>
<dbReference type="STRING" id="1305675.BFG57_05115"/>
<dbReference type="OrthoDB" id="9809852at2"/>
<dbReference type="RefSeq" id="WP_069718505.1">
    <property type="nucleotide sequence ID" value="NZ_MJEH01000061.1"/>
</dbReference>
<dbReference type="InterPro" id="IPR038763">
    <property type="entry name" value="DHH_sf"/>
</dbReference>
<dbReference type="SUPFAM" id="SSF64182">
    <property type="entry name" value="DHH phosphoesterases"/>
    <property type="match status" value="1"/>
</dbReference>
<evidence type="ECO:0000313" key="10">
    <source>
        <dbReference type="EMBL" id="OEH91496.1"/>
    </source>
</evidence>
<evidence type="ECO:0000256" key="1">
    <source>
        <dbReference type="ARBA" id="ARBA00005915"/>
    </source>
</evidence>
<feature type="domain" description="RecJ OB" evidence="9">
    <location>
        <begin position="455"/>
        <end position="561"/>
    </location>
</feature>
<evidence type="ECO:0000259" key="9">
    <source>
        <dbReference type="Pfam" id="PF17768"/>
    </source>
</evidence>
<gene>
    <name evidence="10" type="ORF">BFG57_05115</name>
</gene>
<dbReference type="InterPro" id="IPR001667">
    <property type="entry name" value="DDH_dom"/>
</dbReference>
<dbReference type="InterPro" id="IPR004610">
    <property type="entry name" value="RecJ"/>
</dbReference>
<feature type="domain" description="DHHA1" evidence="7">
    <location>
        <begin position="347"/>
        <end position="441"/>
    </location>
</feature>
<evidence type="ECO:0000259" key="7">
    <source>
        <dbReference type="Pfam" id="PF02272"/>
    </source>
</evidence>
<dbReference type="Pfam" id="PF01368">
    <property type="entry name" value="DHH"/>
    <property type="match status" value="1"/>
</dbReference>
<keyword evidence="5 10" id="KW-0269">Exonuclease</keyword>
<keyword evidence="11" id="KW-1185">Reference proteome</keyword>
<evidence type="ECO:0000256" key="3">
    <source>
        <dbReference type="ARBA" id="ARBA00022722"/>
    </source>
</evidence>
<evidence type="ECO:0000256" key="5">
    <source>
        <dbReference type="ARBA" id="ARBA00022839"/>
    </source>
</evidence>
<feature type="domain" description="DDH" evidence="6">
    <location>
        <begin position="82"/>
        <end position="224"/>
    </location>
</feature>